<dbReference type="EMBL" id="UOEH01000440">
    <property type="protein sequence ID" value="VAW04567.1"/>
    <property type="molecule type" value="Genomic_DNA"/>
</dbReference>
<dbReference type="InterPro" id="IPR051781">
    <property type="entry name" value="Metallo-dep_Hydrolase"/>
</dbReference>
<dbReference type="SUPFAM" id="SSF51556">
    <property type="entry name" value="Metallo-dependent hydrolases"/>
    <property type="match status" value="1"/>
</dbReference>
<sequence length="487" mass="52337">MSLQRITIIVAIILLGLCAWLAKAMTGFPSALSPPEAQPAVTRIDNIRLISMVPGAQEVQEDQSVLVIDGEITAVGPSASLATPDNLSTDDMQIINGAGRTLLPGLIDAHVHLWDEAELAGYLAYGVTTVRNMGGMPLHGDLIKRLEAGRILGPDLATTGPILNSPGPNQQNIHQIVSTAQEARAAVRAQYAAGYHTLKVYSNLYREAYEAIRAEAERLDMTIVGHTPEGVRAKGVPHMRPFDIPFEEVLDDGFTTIEHVESIVWHGLRDQLDEQMMRDLAGRIAQSGVVVTPTLIAHDNLVRVAKSDGAYLSRPGTQTLNPLVSRIEQGSYDFWSNADPQAREAPRAAFYLKATGMLHEAGVPVIAGTDAGIFTNIPGSSMTRELELLVEAGLTPYEALAAASVTAGPAIGFADRGQIAPGYRANLILLAGDPLNDISLVERPSAVMIGGVWLDEEALAKLHKAARQTSTLRTARRLIVMLMANRL</sequence>
<proteinExistence type="predicted"/>
<dbReference type="PANTHER" id="PTHR43135:SF3">
    <property type="entry name" value="ALPHA-D-RIBOSE 1-METHYLPHOSPHONATE 5-TRIPHOSPHATE DIPHOSPHATASE"/>
    <property type="match status" value="1"/>
</dbReference>
<dbReference type="GO" id="GO:0016810">
    <property type="term" value="F:hydrolase activity, acting on carbon-nitrogen (but not peptide) bonds"/>
    <property type="evidence" value="ECO:0007669"/>
    <property type="project" value="InterPro"/>
</dbReference>
<dbReference type="PANTHER" id="PTHR43135">
    <property type="entry name" value="ALPHA-D-RIBOSE 1-METHYLPHOSPHONATE 5-TRIPHOSPHATE DIPHOSPHATASE"/>
    <property type="match status" value="1"/>
</dbReference>
<dbReference type="InterPro" id="IPR006680">
    <property type="entry name" value="Amidohydro-rel"/>
</dbReference>
<dbReference type="AlphaFoldDB" id="A0A3B0SU08"/>
<dbReference type="Gene3D" id="3.40.50.10910">
    <property type="entry name" value="Amidohydrolase"/>
    <property type="match status" value="1"/>
</dbReference>
<feature type="domain" description="Amidohydrolase-related" evidence="1">
    <location>
        <begin position="101"/>
        <end position="453"/>
    </location>
</feature>
<dbReference type="InterPro" id="IPR032466">
    <property type="entry name" value="Metal_Hydrolase"/>
</dbReference>
<gene>
    <name evidence="2" type="ORF">MNBD_ALPHA05-534</name>
</gene>
<dbReference type="InterPro" id="IPR011059">
    <property type="entry name" value="Metal-dep_hydrolase_composite"/>
</dbReference>
<dbReference type="Gene3D" id="3.30.110.90">
    <property type="entry name" value="Amidohydrolase"/>
    <property type="match status" value="1"/>
</dbReference>
<dbReference type="Gene3D" id="1.20.58.520">
    <property type="entry name" value="Amidohydrolase"/>
    <property type="match status" value="1"/>
</dbReference>
<accession>A0A3B0SU08</accession>
<name>A0A3B0SU08_9ZZZZ</name>
<reference evidence="2" key="1">
    <citation type="submission" date="2018-06" db="EMBL/GenBank/DDBJ databases">
        <authorList>
            <person name="Zhirakovskaya E."/>
        </authorList>
    </citation>
    <scope>NUCLEOTIDE SEQUENCE</scope>
</reference>
<keyword evidence="2" id="KW-0378">Hydrolase</keyword>
<evidence type="ECO:0000313" key="2">
    <source>
        <dbReference type="EMBL" id="VAW04567.1"/>
    </source>
</evidence>
<evidence type="ECO:0000259" key="1">
    <source>
        <dbReference type="Pfam" id="PF01979"/>
    </source>
</evidence>
<organism evidence="2">
    <name type="scientific">hydrothermal vent metagenome</name>
    <dbReference type="NCBI Taxonomy" id="652676"/>
    <lineage>
        <taxon>unclassified sequences</taxon>
        <taxon>metagenomes</taxon>
        <taxon>ecological metagenomes</taxon>
    </lineage>
</organism>
<protein>
    <submittedName>
        <fullName evidence="2">Amidohydrolase</fullName>
    </submittedName>
</protein>
<dbReference type="Gene3D" id="2.30.40.10">
    <property type="entry name" value="Urease, subunit C, domain 1"/>
    <property type="match status" value="1"/>
</dbReference>
<dbReference type="Pfam" id="PF01979">
    <property type="entry name" value="Amidohydro_1"/>
    <property type="match status" value="1"/>
</dbReference>
<dbReference type="SUPFAM" id="SSF51338">
    <property type="entry name" value="Composite domain of metallo-dependent hydrolases"/>
    <property type="match status" value="1"/>
</dbReference>